<evidence type="ECO:0000313" key="5">
    <source>
        <dbReference type="EMBL" id="KAF2741797.1"/>
    </source>
</evidence>
<dbReference type="SMART" id="SM01017">
    <property type="entry name" value="Arrestin_C"/>
    <property type="match status" value="1"/>
</dbReference>
<dbReference type="PANTHER" id="PTHR11188">
    <property type="entry name" value="ARRESTIN DOMAIN CONTAINING PROTEIN"/>
    <property type="match status" value="1"/>
</dbReference>
<protein>
    <recommendedName>
        <fullName evidence="4">Arrestin C-terminal-like domain-containing protein</fullName>
    </recommendedName>
</protein>
<organism evidence="5 6">
    <name type="scientific">Sporormia fimetaria CBS 119925</name>
    <dbReference type="NCBI Taxonomy" id="1340428"/>
    <lineage>
        <taxon>Eukaryota</taxon>
        <taxon>Fungi</taxon>
        <taxon>Dikarya</taxon>
        <taxon>Ascomycota</taxon>
        <taxon>Pezizomycotina</taxon>
        <taxon>Dothideomycetes</taxon>
        <taxon>Pleosporomycetidae</taxon>
        <taxon>Pleosporales</taxon>
        <taxon>Sporormiaceae</taxon>
        <taxon>Sporormia</taxon>
    </lineage>
</organism>
<dbReference type="GO" id="GO:0031625">
    <property type="term" value="F:ubiquitin protein ligase binding"/>
    <property type="evidence" value="ECO:0007669"/>
    <property type="project" value="TreeGrafter"/>
</dbReference>
<dbReference type="OrthoDB" id="2333384at2759"/>
<dbReference type="InterPro" id="IPR011022">
    <property type="entry name" value="Arrestin_C-like"/>
</dbReference>
<dbReference type="GO" id="GO:0005886">
    <property type="term" value="C:plasma membrane"/>
    <property type="evidence" value="ECO:0007669"/>
    <property type="project" value="TreeGrafter"/>
</dbReference>
<dbReference type="GO" id="GO:0030674">
    <property type="term" value="F:protein-macromolecule adaptor activity"/>
    <property type="evidence" value="ECO:0007669"/>
    <property type="project" value="TreeGrafter"/>
</dbReference>
<dbReference type="Pfam" id="PF02752">
    <property type="entry name" value="Arrestin_C"/>
    <property type="match status" value="1"/>
</dbReference>
<dbReference type="InterPro" id="IPR011021">
    <property type="entry name" value="Arrestin-like_N"/>
</dbReference>
<dbReference type="InterPro" id="IPR050357">
    <property type="entry name" value="Arrestin_domain-protein"/>
</dbReference>
<evidence type="ECO:0000259" key="4">
    <source>
        <dbReference type="SMART" id="SM01017"/>
    </source>
</evidence>
<accession>A0A6A6UXT0</accession>
<comment type="similarity">
    <text evidence="1">Belongs to the arrestin family.</text>
</comment>
<feature type="compositionally biased region" description="Polar residues" evidence="3">
    <location>
        <begin position="531"/>
        <end position="540"/>
    </location>
</feature>
<comment type="subunit">
    <text evidence="2">Interacts with hulA.</text>
</comment>
<dbReference type="Proteomes" id="UP000799440">
    <property type="component" value="Unassembled WGS sequence"/>
</dbReference>
<dbReference type="AlphaFoldDB" id="A0A6A6UXT0"/>
<dbReference type="Gene3D" id="2.60.40.640">
    <property type="match status" value="1"/>
</dbReference>
<dbReference type="PANTHER" id="PTHR11188:SF17">
    <property type="entry name" value="FI21816P1"/>
    <property type="match status" value="1"/>
</dbReference>
<evidence type="ECO:0000256" key="1">
    <source>
        <dbReference type="ARBA" id="ARBA00005298"/>
    </source>
</evidence>
<sequence length="548" mass="61738">MHTTSVFRRTKPVLRLKPDSDFIVLRGDPSDALPTEITGKVMLDVPEPMYIKTLKLCLRGRHRAEHPANPDPTGWYVTDPHKVTFYEKWIRMIPTAGSTPTAHKLNPGAHEWNFRFELPGNVAESIEGNPYYYVTWDLEASVDKDKLSKTIKETSHLRVIRTLSRNVADWLPEEMIHEHTWQNKVFYKMTLPRKNFLVGTSIPVRFSVTPLRKGVEVGDVHLKLLECRQFRETRPPKRQTWDSENAVCAVHLKGPPDGSERTVPDQDEWRGLADERHEFEVVLPLPDSLTKCKQTVDTEHIQISHKVRVDLYIKNPEGHSSMGRVHFKVRLFISPALPPNADNTVNVDEAIIEQEAQIAEDDDRPPPLYETHAQDRLLDLYSDIDPGWMMTPRTRSAATSGANTPFAHSRVGSHEDLQAMLSVTALQSRLHSLNVSPAVTRSPVFAAGMVPLSESDSPRERGESSRSAANGRGLHYDLDALSRTPSYNTAVRTPPTAPGDRSLPSYEHATSRPPSPSHNGDQEAYLEAETARNTQINAQLESPAESER</sequence>
<feature type="region of interest" description="Disordered" evidence="3">
    <location>
        <begin position="450"/>
        <end position="548"/>
    </location>
</feature>
<gene>
    <name evidence="5" type="ORF">M011DRAFT_316652</name>
</gene>
<proteinExistence type="inferred from homology"/>
<evidence type="ECO:0000313" key="6">
    <source>
        <dbReference type="Proteomes" id="UP000799440"/>
    </source>
</evidence>
<reference evidence="5" key="1">
    <citation type="journal article" date="2020" name="Stud. Mycol.">
        <title>101 Dothideomycetes genomes: a test case for predicting lifestyles and emergence of pathogens.</title>
        <authorList>
            <person name="Haridas S."/>
            <person name="Albert R."/>
            <person name="Binder M."/>
            <person name="Bloem J."/>
            <person name="Labutti K."/>
            <person name="Salamov A."/>
            <person name="Andreopoulos B."/>
            <person name="Baker S."/>
            <person name="Barry K."/>
            <person name="Bills G."/>
            <person name="Bluhm B."/>
            <person name="Cannon C."/>
            <person name="Castanera R."/>
            <person name="Culley D."/>
            <person name="Daum C."/>
            <person name="Ezra D."/>
            <person name="Gonzalez J."/>
            <person name="Henrissat B."/>
            <person name="Kuo A."/>
            <person name="Liang C."/>
            <person name="Lipzen A."/>
            <person name="Lutzoni F."/>
            <person name="Magnuson J."/>
            <person name="Mondo S."/>
            <person name="Nolan M."/>
            <person name="Ohm R."/>
            <person name="Pangilinan J."/>
            <person name="Park H.-J."/>
            <person name="Ramirez L."/>
            <person name="Alfaro M."/>
            <person name="Sun H."/>
            <person name="Tritt A."/>
            <person name="Yoshinaga Y."/>
            <person name="Zwiers L.-H."/>
            <person name="Turgeon B."/>
            <person name="Goodwin S."/>
            <person name="Spatafora J."/>
            <person name="Crous P."/>
            <person name="Grigoriev I."/>
        </authorList>
    </citation>
    <scope>NUCLEOTIDE SEQUENCE</scope>
    <source>
        <strain evidence="5">CBS 119925</strain>
    </source>
</reference>
<dbReference type="InterPro" id="IPR014752">
    <property type="entry name" value="Arrestin-like_C"/>
</dbReference>
<name>A0A6A6UXT0_9PLEO</name>
<evidence type="ECO:0000256" key="3">
    <source>
        <dbReference type="SAM" id="MobiDB-lite"/>
    </source>
</evidence>
<dbReference type="GO" id="GO:0070086">
    <property type="term" value="P:ubiquitin-dependent endocytosis"/>
    <property type="evidence" value="ECO:0007669"/>
    <property type="project" value="TreeGrafter"/>
</dbReference>
<dbReference type="EMBL" id="MU006624">
    <property type="protein sequence ID" value="KAF2741797.1"/>
    <property type="molecule type" value="Genomic_DNA"/>
</dbReference>
<keyword evidence="6" id="KW-1185">Reference proteome</keyword>
<evidence type="ECO:0000256" key="2">
    <source>
        <dbReference type="ARBA" id="ARBA00038766"/>
    </source>
</evidence>
<feature type="domain" description="Arrestin C-terminal-like" evidence="4">
    <location>
        <begin position="181"/>
        <end position="336"/>
    </location>
</feature>
<dbReference type="GO" id="GO:0005829">
    <property type="term" value="C:cytosol"/>
    <property type="evidence" value="ECO:0007669"/>
    <property type="project" value="TreeGrafter"/>
</dbReference>
<dbReference type="Pfam" id="PF00339">
    <property type="entry name" value="Arrestin_N"/>
    <property type="match status" value="1"/>
</dbReference>